<feature type="region of interest" description="Disordered" evidence="1">
    <location>
        <begin position="450"/>
        <end position="484"/>
    </location>
</feature>
<evidence type="ECO:0000256" key="1">
    <source>
        <dbReference type="SAM" id="MobiDB-lite"/>
    </source>
</evidence>
<organism evidence="2 3">
    <name type="scientific">Podospora aff. communis PSN243</name>
    <dbReference type="NCBI Taxonomy" id="3040156"/>
    <lineage>
        <taxon>Eukaryota</taxon>
        <taxon>Fungi</taxon>
        <taxon>Dikarya</taxon>
        <taxon>Ascomycota</taxon>
        <taxon>Pezizomycotina</taxon>
        <taxon>Sordariomycetes</taxon>
        <taxon>Sordariomycetidae</taxon>
        <taxon>Sordariales</taxon>
        <taxon>Podosporaceae</taxon>
        <taxon>Podospora</taxon>
    </lineage>
</organism>
<evidence type="ECO:0000313" key="2">
    <source>
        <dbReference type="EMBL" id="KAK4443411.1"/>
    </source>
</evidence>
<dbReference type="SUPFAM" id="SSF50965">
    <property type="entry name" value="Galactose oxidase, central domain"/>
    <property type="match status" value="1"/>
</dbReference>
<keyword evidence="3" id="KW-1185">Reference proteome</keyword>
<accession>A0AAV9G4G3</accession>
<proteinExistence type="predicted"/>
<evidence type="ECO:0000313" key="3">
    <source>
        <dbReference type="Proteomes" id="UP001321760"/>
    </source>
</evidence>
<dbReference type="AlphaFoldDB" id="A0AAV9G4G3"/>
<dbReference type="EMBL" id="MU865993">
    <property type="protein sequence ID" value="KAK4443411.1"/>
    <property type="molecule type" value="Genomic_DNA"/>
</dbReference>
<name>A0AAV9G4G3_9PEZI</name>
<dbReference type="InterPro" id="IPR015915">
    <property type="entry name" value="Kelch-typ_b-propeller"/>
</dbReference>
<reference evidence="2" key="1">
    <citation type="journal article" date="2023" name="Mol. Phylogenet. Evol.">
        <title>Genome-scale phylogeny and comparative genomics of the fungal order Sordariales.</title>
        <authorList>
            <person name="Hensen N."/>
            <person name="Bonometti L."/>
            <person name="Westerberg I."/>
            <person name="Brannstrom I.O."/>
            <person name="Guillou S."/>
            <person name="Cros-Aarteil S."/>
            <person name="Calhoun S."/>
            <person name="Haridas S."/>
            <person name="Kuo A."/>
            <person name="Mondo S."/>
            <person name="Pangilinan J."/>
            <person name="Riley R."/>
            <person name="LaButti K."/>
            <person name="Andreopoulos B."/>
            <person name="Lipzen A."/>
            <person name="Chen C."/>
            <person name="Yan M."/>
            <person name="Daum C."/>
            <person name="Ng V."/>
            <person name="Clum A."/>
            <person name="Steindorff A."/>
            <person name="Ohm R.A."/>
            <person name="Martin F."/>
            <person name="Silar P."/>
            <person name="Natvig D.O."/>
            <person name="Lalanne C."/>
            <person name="Gautier V."/>
            <person name="Ament-Velasquez S.L."/>
            <person name="Kruys A."/>
            <person name="Hutchinson M.I."/>
            <person name="Powell A.J."/>
            <person name="Barry K."/>
            <person name="Miller A.N."/>
            <person name="Grigoriev I.V."/>
            <person name="Debuchy R."/>
            <person name="Gladieux P."/>
            <person name="Hiltunen Thoren M."/>
            <person name="Johannesson H."/>
        </authorList>
    </citation>
    <scope>NUCLEOTIDE SEQUENCE</scope>
    <source>
        <strain evidence="2">PSN243</strain>
    </source>
</reference>
<dbReference type="Gene3D" id="2.120.10.80">
    <property type="entry name" value="Kelch-type beta propeller"/>
    <property type="match status" value="1"/>
</dbReference>
<comment type="caution">
    <text evidence="2">The sequence shown here is derived from an EMBL/GenBank/DDBJ whole genome shotgun (WGS) entry which is preliminary data.</text>
</comment>
<dbReference type="InterPro" id="IPR011043">
    <property type="entry name" value="Gal_Oxase/kelch_b-propeller"/>
</dbReference>
<reference evidence="2" key="2">
    <citation type="submission" date="2023-05" db="EMBL/GenBank/DDBJ databases">
        <authorList>
            <consortium name="Lawrence Berkeley National Laboratory"/>
            <person name="Steindorff A."/>
            <person name="Hensen N."/>
            <person name="Bonometti L."/>
            <person name="Westerberg I."/>
            <person name="Brannstrom I.O."/>
            <person name="Guillou S."/>
            <person name="Cros-Aarteil S."/>
            <person name="Calhoun S."/>
            <person name="Haridas S."/>
            <person name="Kuo A."/>
            <person name="Mondo S."/>
            <person name="Pangilinan J."/>
            <person name="Riley R."/>
            <person name="Labutti K."/>
            <person name="Andreopoulos B."/>
            <person name="Lipzen A."/>
            <person name="Chen C."/>
            <person name="Yanf M."/>
            <person name="Daum C."/>
            <person name="Ng V."/>
            <person name="Clum A."/>
            <person name="Ohm R."/>
            <person name="Martin F."/>
            <person name="Silar P."/>
            <person name="Natvig D."/>
            <person name="Lalanne C."/>
            <person name="Gautier V."/>
            <person name="Ament-Velasquez S.L."/>
            <person name="Kruys A."/>
            <person name="Hutchinson M.I."/>
            <person name="Powell A.J."/>
            <person name="Barry K."/>
            <person name="Miller A.N."/>
            <person name="Grigoriev I.V."/>
            <person name="Debuchy R."/>
            <person name="Gladieux P."/>
            <person name="Thoren M.H."/>
            <person name="Johannesson H."/>
        </authorList>
    </citation>
    <scope>NUCLEOTIDE SEQUENCE</scope>
    <source>
        <strain evidence="2">PSN243</strain>
    </source>
</reference>
<protein>
    <submittedName>
        <fullName evidence="2">Uncharacterized protein</fullName>
    </submittedName>
</protein>
<dbReference type="Proteomes" id="UP001321760">
    <property type="component" value="Unassembled WGS sequence"/>
</dbReference>
<sequence>MATFPTGWNNSGISAALDPSGSYQHCNFQYPSVGILNNRLYLDGGETRMMVGDSPDESFYETNPRLLWVDLSVPFGYSNYTVTSRSKPDTVPSLALGAGFASTRKFFRFGGYYPMNNMSARHLETSPGHTDEVGLTWSYDSLSEVWAREPNAGILTGLAAGASATNPFTNEAYFLGGSQDSWVLQGSPDFYVDGMVSLNMTDASWRNGTVPGPAISGGFLEHLPIGEKGALVSFGGMSFPEGVAGAGSGKPYPMEVIRIYDISSRTWLSQNAIGTPSNGPSSLKPDTRILGCTAWAAAPDNSSHNVYLFGGQRELHGQLTKDLWILSLPSFTWIKAGDDAFGAIGHSCRRAAGVGGRHMIVVGAGERGAATCQPFFRILDMSTLEWTNRFDPSAPLYTVPPAIYAAVGGDGNGRAKTIAPAHRGGDWPALKALFRKTPWGPNAYLNFTEDEDGSVTANPGVPNPTASGVGQGGGSNDTPTSGSSLSKDTIAGIAVGSVPRVVEKFYFIDVCDYFADSKDFSFGVRGDRGEAIPLRESVRLWGGKIQGLSSTCALGIIYIPYMGSIATSEYMSIDLSIAHQAVGAATHAEWPLGGHEYLV</sequence>
<gene>
    <name evidence="2" type="ORF">QBC34DRAFT_430759</name>
</gene>